<name>A0ABZ0IGZ1_9BACT</name>
<proteinExistence type="predicted"/>
<evidence type="ECO:0000313" key="2">
    <source>
        <dbReference type="Proteomes" id="UP001302349"/>
    </source>
</evidence>
<dbReference type="PANTHER" id="PTHR37550">
    <property type="entry name" value="ANTITOXIN VAPB1"/>
    <property type="match status" value="1"/>
</dbReference>
<evidence type="ECO:0000313" key="1">
    <source>
        <dbReference type="EMBL" id="WOK04277.1"/>
    </source>
</evidence>
<dbReference type="InterPro" id="IPR051734">
    <property type="entry name" value="VapB_TA_antitoxins"/>
</dbReference>
<dbReference type="EMBL" id="CP136051">
    <property type="protein sequence ID" value="WOK04277.1"/>
    <property type="molecule type" value="Genomic_DNA"/>
</dbReference>
<dbReference type="PANTHER" id="PTHR37550:SF3">
    <property type="entry name" value="ANTITOXIN VAPB1"/>
    <property type="match status" value="1"/>
</dbReference>
<keyword evidence="1" id="KW-0238">DNA-binding</keyword>
<organism evidence="1 2">
    <name type="scientific">Imperialibacter roseus</name>
    <dbReference type="NCBI Taxonomy" id="1324217"/>
    <lineage>
        <taxon>Bacteria</taxon>
        <taxon>Pseudomonadati</taxon>
        <taxon>Bacteroidota</taxon>
        <taxon>Cytophagia</taxon>
        <taxon>Cytophagales</taxon>
        <taxon>Flammeovirgaceae</taxon>
        <taxon>Imperialibacter</taxon>
    </lineage>
</organism>
<dbReference type="GO" id="GO:0003677">
    <property type="term" value="F:DNA binding"/>
    <property type="evidence" value="ECO:0007669"/>
    <property type="project" value="UniProtKB-KW"/>
</dbReference>
<gene>
    <name evidence="1" type="ORF">RT717_14445</name>
</gene>
<reference evidence="1 2" key="1">
    <citation type="journal article" date="2023" name="Microbiol. Resour. Announc.">
        <title>Complete Genome Sequence of Imperialibacter roseus strain P4T.</title>
        <authorList>
            <person name="Tizabi D.R."/>
            <person name="Bachvaroff T."/>
            <person name="Hill R.T."/>
        </authorList>
    </citation>
    <scope>NUCLEOTIDE SEQUENCE [LARGE SCALE GENOMIC DNA]</scope>
    <source>
        <strain evidence="1 2">P4T</strain>
    </source>
</reference>
<sequence length="78" mass="9049">MGFETIDIKDSTGTQLIGIPESLKINDNKAYLKKVGNVLYIIPFHDPWKSLIDSVNEFSDDFMIERDQPIEQKRETFD</sequence>
<dbReference type="Proteomes" id="UP001302349">
    <property type="component" value="Chromosome"/>
</dbReference>
<accession>A0ABZ0IGZ1</accession>
<keyword evidence="2" id="KW-1185">Reference proteome</keyword>
<dbReference type="RefSeq" id="WP_317487090.1">
    <property type="nucleotide sequence ID" value="NZ_CP136051.1"/>
</dbReference>
<protein>
    <submittedName>
        <fullName evidence="1">AbrB/MazE/SpoVT family DNA-binding domain-containing protein</fullName>
    </submittedName>
</protein>